<evidence type="ECO:0000313" key="2">
    <source>
        <dbReference type="EMBL" id="MEE1934849.1"/>
    </source>
</evidence>
<name>A0ABU7HTH8_9PSED</name>
<sequence length="166" mass="18792">MSKYAVTLRALETTDMAFSEHVYATSRADEMSHSGWPASEIAAFLKMQFNAQHTYYQEHFRGGDFLIVELDGQPIGRLYLYAGETTLTIIDIALLPEFQGQGIGTDLIHQQLQRADDLGLAVELSVETYNRAQRLYARAGFHVINESGVYLRMRREALDPSRRMAS</sequence>
<organism evidence="2 3">
    <name type="scientific">Pseudomonas ulcerans</name>
    <dbReference type="NCBI Taxonomy" id="3115852"/>
    <lineage>
        <taxon>Bacteria</taxon>
        <taxon>Pseudomonadati</taxon>
        <taxon>Pseudomonadota</taxon>
        <taxon>Gammaproteobacteria</taxon>
        <taxon>Pseudomonadales</taxon>
        <taxon>Pseudomonadaceae</taxon>
        <taxon>Pseudomonas</taxon>
    </lineage>
</organism>
<dbReference type="InterPro" id="IPR016181">
    <property type="entry name" value="Acyl_CoA_acyltransferase"/>
</dbReference>
<dbReference type="SUPFAM" id="SSF55729">
    <property type="entry name" value="Acyl-CoA N-acyltransferases (Nat)"/>
    <property type="match status" value="1"/>
</dbReference>
<comment type="caution">
    <text evidence="2">The sequence shown here is derived from an EMBL/GenBank/DDBJ whole genome shotgun (WGS) entry which is preliminary data.</text>
</comment>
<dbReference type="RefSeq" id="WP_330075605.1">
    <property type="nucleotide sequence ID" value="NZ_JAZDQJ010000018.1"/>
</dbReference>
<dbReference type="EMBL" id="JAZDQJ010000018">
    <property type="protein sequence ID" value="MEE1934849.1"/>
    <property type="molecule type" value="Genomic_DNA"/>
</dbReference>
<dbReference type="PROSITE" id="PS51186">
    <property type="entry name" value="GNAT"/>
    <property type="match status" value="1"/>
</dbReference>
<dbReference type="Pfam" id="PF00583">
    <property type="entry name" value="Acetyltransf_1"/>
    <property type="match status" value="1"/>
</dbReference>
<dbReference type="CDD" id="cd04301">
    <property type="entry name" value="NAT_SF"/>
    <property type="match status" value="1"/>
</dbReference>
<gene>
    <name evidence="2" type="ORF">V0R50_16590</name>
</gene>
<keyword evidence="3" id="KW-1185">Reference proteome</keyword>
<dbReference type="InterPro" id="IPR000182">
    <property type="entry name" value="GNAT_dom"/>
</dbReference>
<feature type="domain" description="N-acetyltransferase" evidence="1">
    <location>
        <begin position="6"/>
        <end position="165"/>
    </location>
</feature>
<evidence type="ECO:0000259" key="1">
    <source>
        <dbReference type="PROSITE" id="PS51186"/>
    </source>
</evidence>
<dbReference type="Gene3D" id="3.40.630.30">
    <property type="match status" value="1"/>
</dbReference>
<accession>A0ABU7HTH8</accession>
<reference evidence="2 3" key="1">
    <citation type="submission" date="2024-01" db="EMBL/GenBank/DDBJ databases">
        <title>Unpublished Manusciprt.</title>
        <authorList>
            <person name="Duman M."/>
            <person name="Valdes E.G."/>
            <person name="Ajmi N."/>
            <person name="Altun S."/>
            <person name="Saticioglu I.B."/>
        </authorList>
    </citation>
    <scope>NUCLEOTIDE SEQUENCE [LARGE SCALE GENOMIC DNA]</scope>
    <source>
        <strain evidence="2 3">148P</strain>
    </source>
</reference>
<protein>
    <submittedName>
        <fullName evidence="2">GNAT family N-acetyltransferase</fullName>
    </submittedName>
</protein>
<proteinExistence type="predicted"/>
<dbReference type="Proteomes" id="UP001335100">
    <property type="component" value="Unassembled WGS sequence"/>
</dbReference>
<evidence type="ECO:0000313" key="3">
    <source>
        <dbReference type="Proteomes" id="UP001335100"/>
    </source>
</evidence>